<dbReference type="InterPro" id="IPR035965">
    <property type="entry name" value="PAS-like_dom_sf"/>
</dbReference>
<evidence type="ECO:0000256" key="4">
    <source>
        <dbReference type="ARBA" id="ARBA00022679"/>
    </source>
</evidence>
<dbReference type="GO" id="GO:0005524">
    <property type="term" value="F:ATP binding"/>
    <property type="evidence" value="ECO:0007669"/>
    <property type="project" value="UniProtKB-KW"/>
</dbReference>
<keyword evidence="3" id="KW-0597">Phosphoprotein</keyword>
<dbReference type="SMART" id="SM00091">
    <property type="entry name" value="PAS"/>
    <property type="match status" value="3"/>
</dbReference>
<dbReference type="InterPro" id="IPR003594">
    <property type="entry name" value="HATPase_dom"/>
</dbReference>
<dbReference type="InterPro" id="IPR003661">
    <property type="entry name" value="HisK_dim/P_dom"/>
</dbReference>
<feature type="domain" description="PAS" evidence="11">
    <location>
        <begin position="44"/>
        <end position="107"/>
    </location>
</feature>
<dbReference type="Gene3D" id="1.10.287.130">
    <property type="match status" value="1"/>
</dbReference>
<dbReference type="SUPFAM" id="SSF55874">
    <property type="entry name" value="ATPase domain of HSP90 chaperone/DNA topoisomerase II/histidine kinase"/>
    <property type="match status" value="1"/>
</dbReference>
<dbReference type="AlphaFoldDB" id="A0A0J1IIF0"/>
<dbReference type="PRINTS" id="PR00344">
    <property type="entry name" value="BCTRLSENSOR"/>
</dbReference>
<dbReference type="SMART" id="SM00388">
    <property type="entry name" value="HisKA"/>
    <property type="match status" value="1"/>
</dbReference>
<evidence type="ECO:0000313" key="12">
    <source>
        <dbReference type="EMBL" id="KLV25778.1"/>
    </source>
</evidence>
<dbReference type="SUPFAM" id="SSF55785">
    <property type="entry name" value="PYP-like sensor domain (PAS domain)"/>
    <property type="match status" value="3"/>
</dbReference>
<evidence type="ECO:0000259" key="10">
    <source>
        <dbReference type="PROSITE" id="PS50109"/>
    </source>
</evidence>
<dbReference type="Gene3D" id="3.30.565.10">
    <property type="entry name" value="Histidine kinase-like ATPase, C-terminal domain"/>
    <property type="match status" value="1"/>
</dbReference>
<dbReference type="PROSITE" id="PS50112">
    <property type="entry name" value="PAS"/>
    <property type="match status" value="2"/>
</dbReference>
<dbReference type="CDD" id="cd00082">
    <property type="entry name" value="HisKA"/>
    <property type="match status" value="1"/>
</dbReference>
<accession>A0A0J1IIF0</accession>
<dbReference type="InterPro" id="IPR000014">
    <property type="entry name" value="PAS"/>
</dbReference>
<evidence type="ECO:0000256" key="9">
    <source>
        <dbReference type="SAM" id="Coils"/>
    </source>
</evidence>
<proteinExistence type="predicted"/>
<evidence type="ECO:0000259" key="11">
    <source>
        <dbReference type="PROSITE" id="PS50112"/>
    </source>
</evidence>
<feature type="coiled-coil region" evidence="9">
    <location>
        <begin position="3"/>
        <end position="37"/>
    </location>
</feature>
<evidence type="ECO:0000256" key="2">
    <source>
        <dbReference type="ARBA" id="ARBA00012438"/>
    </source>
</evidence>
<dbReference type="Gene3D" id="3.30.450.20">
    <property type="entry name" value="PAS domain"/>
    <property type="match status" value="3"/>
</dbReference>
<dbReference type="SUPFAM" id="SSF47384">
    <property type="entry name" value="Homodimeric domain of signal transducing histidine kinase"/>
    <property type="match status" value="1"/>
</dbReference>
<dbReference type="Pfam" id="PF13426">
    <property type="entry name" value="PAS_9"/>
    <property type="match status" value="2"/>
</dbReference>
<dbReference type="PROSITE" id="PS50109">
    <property type="entry name" value="HIS_KIN"/>
    <property type="match status" value="1"/>
</dbReference>
<feature type="domain" description="PAS" evidence="11">
    <location>
        <begin position="277"/>
        <end position="330"/>
    </location>
</feature>
<dbReference type="PANTHER" id="PTHR43065:SF34">
    <property type="entry name" value="SPORULATION KINASE A"/>
    <property type="match status" value="1"/>
</dbReference>
<evidence type="ECO:0000256" key="7">
    <source>
        <dbReference type="ARBA" id="ARBA00022840"/>
    </source>
</evidence>
<dbReference type="OrthoDB" id="9815750at2"/>
<sequence>MDSISYSEEYRQLQNKLRELERENTLLKEKLEKYSLLRDRRFIAFQTINVGMVIFDSNGVILDINKYLCDYFNVNMNQVVDRNITHFVQQEERLMIREHMDAIKTKSGTFQSIFPLTINGRKHYFETQTSRLPGEMGFITIIEKITKECEREKEKEAQKLYNDFFTEALDGIVLWKESGQIIAANESALKIFESSEEKLLKSRISDFFYKKDKRYMDMIKNLYYKKSNREELMFLMPNGQKKILEFTTKLHSVEGLNMSIFRNITERYKMEEELRESKAMFENTFEEVFDGIIIWDQNYQIIDMNKAAERLLHKSKENLIGVDLISFLPPAKTIGEDIKPKLLNVEKDGQNRGLYTVKFPNNREYTQLEYRNKFNIYSGLSITTLRDITENTLLEEQLRKSSTLNVVGELAAGIAHEIRNPMTALKGFIQLLEDGVASQENEMYFSVIKTELTRIESIINEFLLLAKPQAVQYVKRDIRQIMNDTIELLYAQAVLQNVQIIKMFTEDMPTIYCEPNQLKQVFINIIKNAIEALEDGGEIAVSIEYKQDYFHIAIRDNGRGMGKEILARIGEPFYTTKEKGTGLGLLVSYQIIEEHQGKVTVESEPGVGTTFHLVLPVCRQSKLNE</sequence>
<dbReference type="CDD" id="cd00130">
    <property type="entry name" value="PAS"/>
    <property type="match status" value="2"/>
</dbReference>
<gene>
    <name evidence="12" type="ORF">ABW02_14360</name>
</gene>
<evidence type="ECO:0000256" key="1">
    <source>
        <dbReference type="ARBA" id="ARBA00000085"/>
    </source>
</evidence>
<evidence type="ECO:0000256" key="6">
    <source>
        <dbReference type="ARBA" id="ARBA00022777"/>
    </source>
</evidence>
<dbReference type="InterPro" id="IPR005467">
    <property type="entry name" value="His_kinase_dom"/>
</dbReference>
<keyword evidence="4" id="KW-0808">Transferase</keyword>
<evidence type="ECO:0000256" key="8">
    <source>
        <dbReference type="ARBA" id="ARBA00023012"/>
    </source>
</evidence>
<dbReference type="Pfam" id="PF00512">
    <property type="entry name" value="HisKA"/>
    <property type="match status" value="1"/>
</dbReference>
<protein>
    <recommendedName>
        <fullName evidence="2">histidine kinase</fullName>
        <ecNumber evidence="2">2.7.13.3</ecNumber>
    </recommendedName>
</protein>
<evidence type="ECO:0000256" key="3">
    <source>
        <dbReference type="ARBA" id="ARBA00022553"/>
    </source>
</evidence>
<dbReference type="Pfam" id="PF00989">
    <property type="entry name" value="PAS"/>
    <property type="match status" value="1"/>
</dbReference>
<dbReference type="InterPro" id="IPR036890">
    <property type="entry name" value="HATPase_C_sf"/>
</dbReference>
<dbReference type="InterPro" id="IPR036097">
    <property type="entry name" value="HisK_dim/P_sf"/>
</dbReference>
<keyword evidence="8" id="KW-0902">Two-component regulatory system</keyword>
<dbReference type="RefSeq" id="WP_047942951.1">
    <property type="nucleotide sequence ID" value="NZ_LDPH01000013.1"/>
</dbReference>
<keyword evidence="7" id="KW-0067">ATP-binding</keyword>
<dbReference type="EC" id="2.7.13.3" evidence="2"/>
<keyword evidence="5" id="KW-0547">Nucleotide-binding</keyword>
<dbReference type="Proteomes" id="UP000036045">
    <property type="component" value="Unassembled WGS sequence"/>
</dbReference>
<evidence type="ECO:0000256" key="5">
    <source>
        <dbReference type="ARBA" id="ARBA00022741"/>
    </source>
</evidence>
<name>A0A0J1IIF0_NIACI</name>
<reference evidence="12 13" key="1">
    <citation type="submission" date="2015-05" db="EMBL/GenBank/DDBJ databases">
        <title>Whole genome sequence and identification of bacterial endophytes from Costus igneus.</title>
        <authorList>
            <person name="Lee Y.P."/>
            <person name="Gan H.M."/>
            <person name="Eng W."/>
            <person name="Wheatley M.S."/>
            <person name="Caraballo A."/>
            <person name="Polter S."/>
            <person name="Savka M.A."/>
            <person name="Hudson A.O."/>
        </authorList>
    </citation>
    <scope>NUCLEOTIDE SEQUENCE [LARGE SCALE GENOMIC DNA]</scope>
    <source>
        <strain evidence="12 13">RIT379</strain>
    </source>
</reference>
<feature type="domain" description="Histidine kinase" evidence="10">
    <location>
        <begin position="413"/>
        <end position="619"/>
    </location>
</feature>
<keyword evidence="9" id="KW-0175">Coiled coil</keyword>
<comment type="catalytic activity">
    <reaction evidence="1">
        <text>ATP + protein L-histidine = ADP + protein N-phospho-L-histidine.</text>
        <dbReference type="EC" id="2.7.13.3"/>
    </reaction>
</comment>
<dbReference type="InterPro" id="IPR013767">
    <property type="entry name" value="PAS_fold"/>
</dbReference>
<keyword evidence="13" id="KW-1185">Reference proteome</keyword>
<dbReference type="GO" id="GO:0006355">
    <property type="term" value="P:regulation of DNA-templated transcription"/>
    <property type="evidence" value="ECO:0007669"/>
    <property type="project" value="InterPro"/>
</dbReference>
<dbReference type="GO" id="GO:0000155">
    <property type="term" value="F:phosphorelay sensor kinase activity"/>
    <property type="evidence" value="ECO:0007669"/>
    <property type="project" value="InterPro"/>
</dbReference>
<keyword evidence="6 12" id="KW-0418">Kinase</keyword>
<dbReference type="PANTHER" id="PTHR43065">
    <property type="entry name" value="SENSOR HISTIDINE KINASE"/>
    <property type="match status" value="1"/>
</dbReference>
<dbReference type="SMART" id="SM00387">
    <property type="entry name" value="HATPase_c"/>
    <property type="match status" value="1"/>
</dbReference>
<evidence type="ECO:0000313" key="13">
    <source>
        <dbReference type="Proteomes" id="UP000036045"/>
    </source>
</evidence>
<organism evidence="12 13">
    <name type="scientific">Niallia circulans</name>
    <name type="common">Bacillus circulans</name>
    <dbReference type="NCBI Taxonomy" id="1397"/>
    <lineage>
        <taxon>Bacteria</taxon>
        <taxon>Bacillati</taxon>
        <taxon>Bacillota</taxon>
        <taxon>Bacilli</taxon>
        <taxon>Bacillales</taxon>
        <taxon>Bacillaceae</taxon>
        <taxon>Niallia</taxon>
    </lineage>
</organism>
<dbReference type="EMBL" id="LDPH01000013">
    <property type="protein sequence ID" value="KLV25778.1"/>
    <property type="molecule type" value="Genomic_DNA"/>
</dbReference>
<dbReference type="NCBIfam" id="TIGR00229">
    <property type="entry name" value="sensory_box"/>
    <property type="match status" value="3"/>
</dbReference>
<dbReference type="PATRIC" id="fig|1397.4.peg.1030"/>
<dbReference type="Pfam" id="PF02518">
    <property type="entry name" value="HATPase_c"/>
    <property type="match status" value="1"/>
</dbReference>
<dbReference type="InterPro" id="IPR004358">
    <property type="entry name" value="Sig_transdc_His_kin-like_C"/>
</dbReference>
<comment type="caution">
    <text evidence="12">The sequence shown here is derived from an EMBL/GenBank/DDBJ whole genome shotgun (WGS) entry which is preliminary data.</text>
</comment>